<dbReference type="GO" id="GO:0006950">
    <property type="term" value="P:response to stress"/>
    <property type="evidence" value="ECO:0007669"/>
    <property type="project" value="TreeGrafter"/>
</dbReference>
<dbReference type="PANTHER" id="PTHR33164">
    <property type="entry name" value="TRANSCRIPTIONAL REGULATOR, MARR FAMILY"/>
    <property type="match status" value="1"/>
</dbReference>
<evidence type="ECO:0000256" key="1">
    <source>
        <dbReference type="ARBA" id="ARBA00023015"/>
    </source>
</evidence>
<feature type="domain" description="HTH marR-type" evidence="5">
    <location>
        <begin position="25"/>
        <end position="163"/>
    </location>
</feature>
<feature type="transmembrane region" description="Helical" evidence="4">
    <location>
        <begin position="6"/>
        <end position="22"/>
    </location>
</feature>
<evidence type="ECO:0000259" key="5">
    <source>
        <dbReference type="PROSITE" id="PS50995"/>
    </source>
</evidence>
<keyword evidence="7" id="KW-1185">Reference proteome</keyword>
<evidence type="ECO:0000313" key="7">
    <source>
        <dbReference type="Proteomes" id="UP000267208"/>
    </source>
</evidence>
<name>A0A386PRZ2_9LACO</name>
<dbReference type="GO" id="GO:0003677">
    <property type="term" value="F:DNA binding"/>
    <property type="evidence" value="ECO:0007669"/>
    <property type="project" value="UniProtKB-KW"/>
</dbReference>
<proteinExistence type="predicted"/>
<keyword evidence="1" id="KW-0805">Transcription regulation</keyword>
<dbReference type="SUPFAM" id="SSF46785">
    <property type="entry name" value="Winged helix' DNA-binding domain"/>
    <property type="match status" value="1"/>
</dbReference>
<dbReference type="SMART" id="SM00347">
    <property type="entry name" value="HTH_MARR"/>
    <property type="match status" value="1"/>
</dbReference>
<dbReference type="InterPro" id="IPR036388">
    <property type="entry name" value="WH-like_DNA-bd_sf"/>
</dbReference>
<dbReference type="InterPro" id="IPR023187">
    <property type="entry name" value="Tscrpt_reg_MarR-type_CS"/>
</dbReference>
<evidence type="ECO:0000256" key="4">
    <source>
        <dbReference type="SAM" id="Phobius"/>
    </source>
</evidence>
<evidence type="ECO:0000256" key="2">
    <source>
        <dbReference type="ARBA" id="ARBA00023125"/>
    </source>
</evidence>
<dbReference type="OrthoDB" id="2309055at2"/>
<reference evidence="7" key="1">
    <citation type="submission" date="2018-08" db="EMBL/GenBank/DDBJ databases">
        <title>Genome of Lactobacillus sp. HBUAS52074.</title>
        <authorList>
            <person name="Guo Z."/>
            <person name="Zhang Z.D."/>
        </authorList>
    </citation>
    <scope>NUCLEOTIDE SEQUENCE [LARGE SCALE GENOMIC DNA]</scope>
    <source>
        <strain evidence="7">HBUAS52074</strain>
    </source>
</reference>
<evidence type="ECO:0000256" key="3">
    <source>
        <dbReference type="ARBA" id="ARBA00023163"/>
    </source>
</evidence>
<dbReference type="EMBL" id="CP031933">
    <property type="protein sequence ID" value="AYE38734.1"/>
    <property type="molecule type" value="Genomic_DNA"/>
</dbReference>
<evidence type="ECO:0000313" key="6">
    <source>
        <dbReference type="EMBL" id="AYE38734.1"/>
    </source>
</evidence>
<dbReference type="KEGG" id="lzh:D1B17_08860"/>
<keyword evidence="4" id="KW-0812">Transmembrane</keyword>
<dbReference type="PROSITE" id="PS50995">
    <property type="entry name" value="HTH_MARR_2"/>
    <property type="match status" value="1"/>
</dbReference>
<dbReference type="PROSITE" id="PS01117">
    <property type="entry name" value="HTH_MARR_1"/>
    <property type="match status" value="1"/>
</dbReference>
<dbReference type="InterPro" id="IPR011991">
    <property type="entry name" value="ArsR-like_HTH"/>
</dbReference>
<keyword evidence="2" id="KW-0238">DNA-binding</keyword>
<accession>A0A386PRZ2</accession>
<dbReference type="InterPro" id="IPR036390">
    <property type="entry name" value="WH_DNA-bd_sf"/>
</dbReference>
<dbReference type="InterPro" id="IPR000835">
    <property type="entry name" value="HTH_MarR-typ"/>
</dbReference>
<gene>
    <name evidence="6" type="ORF">D1B17_08860</name>
</gene>
<protein>
    <submittedName>
        <fullName evidence="6">MarR family transcriptional regulator</fullName>
    </submittedName>
</protein>
<sequence length="194" mass="22014">MQAFYSGYLNIFFLCCIINFGGKQMPNLLKQKNAAGKLIEFGMVRHVADKVTHRNSDEEGKFMFQGQGKILLALSQTDGLSQKELATRLDLTAQSTAEFVNKLVKKGLVTKEKSTTDRRMTIIRITDLGRQTTTMESAVPEFLNALTDEELDQFANILTKINTHLYAEIDNADHQNIFSKSKQMIKDGIRDWFL</sequence>
<keyword evidence="4" id="KW-0472">Membrane</keyword>
<keyword evidence="4" id="KW-1133">Transmembrane helix</keyword>
<dbReference type="GO" id="GO:0003700">
    <property type="term" value="F:DNA-binding transcription factor activity"/>
    <property type="evidence" value="ECO:0007669"/>
    <property type="project" value="InterPro"/>
</dbReference>
<dbReference type="Pfam" id="PF01047">
    <property type="entry name" value="MarR"/>
    <property type="match status" value="1"/>
</dbReference>
<organism evidence="6 7">
    <name type="scientific">Companilactobacillus zhachilii</name>
    <dbReference type="NCBI Taxonomy" id="2304606"/>
    <lineage>
        <taxon>Bacteria</taxon>
        <taxon>Bacillati</taxon>
        <taxon>Bacillota</taxon>
        <taxon>Bacilli</taxon>
        <taxon>Lactobacillales</taxon>
        <taxon>Lactobacillaceae</taxon>
        <taxon>Companilactobacillus</taxon>
    </lineage>
</organism>
<keyword evidence="3" id="KW-0804">Transcription</keyword>
<dbReference type="PANTHER" id="PTHR33164:SF43">
    <property type="entry name" value="HTH-TYPE TRANSCRIPTIONAL REPRESSOR YETL"/>
    <property type="match status" value="1"/>
</dbReference>
<dbReference type="Gene3D" id="1.10.10.10">
    <property type="entry name" value="Winged helix-like DNA-binding domain superfamily/Winged helix DNA-binding domain"/>
    <property type="match status" value="1"/>
</dbReference>
<dbReference type="CDD" id="cd00090">
    <property type="entry name" value="HTH_ARSR"/>
    <property type="match status" value="1"/>
</dbReference>
<dbReference type="AlphaFoldDB" id="A0A386PRZ2"/>
<dbReference type="InterPro" id="IPR039422">
    <property type="entry name" value="MarR/SlyA-like"/>
</dbReference>
<dbReference type="Proteomes" id="UP000267208">
    <property type="component" value="Chromosome"/>
</dbReference>